<dbReference type="SUPFAM" id="SSF55811">
    <property type="entry name" value="Nudix"/>
    <property type="match status" value="1"/>
</dbReference>
<dbReference type="InterPro" id="IPR015797">
    <property type="entry name" value="NUDIX_hydrolase-like_dom_sf"/>
</dbReference>
<dbReference type="GO" id="GO:0010945">
    <property type="term" value="F:coenzyme A diphosphatase activity"/>
    <property type="evidence" value="ECO:0007669"/>
    <property type="project" value="InterPro"/>
</dbReference>
<evidence type="ECO:0000256" key="3">
    <source>
        <dbReference type="ARBA" id="ARBA00006506"/>
    </source>
</evidence>
<feature type="domain" description="Nudix hydrolase" evidence="8">
    <location>
        <begin position="26"/>
        <end position="159"/>
    </location>
</feature>
<dbReference type="PROSITE" id="PS00893">
    <property type="entry name" value="NUDIX_BOX"/>
    <property type="match status" value="1"/>
</dbReference>
<evidence type="ECO:0000256" key="4">
    <source>
        <dbReference type="ARBA" id="ARBA00022723"/>
    </source>
</evidence>
<reference evidence="9 10" key="1">
    <citation type="submission" date="2018-11" db="EMBL/GenBank/DDBJ databases">
        <title>Draft genome analysis of Rheinheimera mesophila isolated from an industrial waste site.</title>
        <authorList>
            <person name="Yu Q."/>
            <person name="Qi Y."/>
            <person name="Zhang H."/>
            <person name="Lu Y."/>
            <person name="Pu J."/>
        </authorList>
    </citation>
    <scope>NUCLEOTIDE SEQUENCE [LARGE SCALE GENOMIC DNA]</scope>
    <source>
        <strain evidence="9 10">IITR13</strain>
    </source>
</reference>
<dbReference type="GO" id="GO:0030145">
    <property type="term" value="F:manganese ion binding"/>
    <property type="evidence" value="ECO:0007669"/>
    <property type="project" value="InterPro"/>
</dbReference>
<keyword evidence="5" id="KW-0378">Hydrolase</keyword>
<comment type="cofactor">
    <cofactor evidence="2">
        <name>Mg(2+)</name>
        <dbReference type="ChEBI" id="CHEBI:18420"/>
    </cofactor>
</comment>
<evidence type="ECO:0000256" key="5">
    <source>
        <dbReference type="ARBA" id="ARBA00022801"/>
    </source>
</evidence>
<name>A0A3P3QD16_9GAMM</name>
<dbReference type="Gene3D" id="3.90.79.10">
    <property type="entry name" value="Nucleoside Triphosphate Pyrophosphohydrolase"/>
    <property type="match status" value="1"/>
</dbReference>
<keyword evidence="6" id="KW-0460">Magnesium</keyword>
<keyword evidence="7" id="KW-0464">Manganese</keyword>
<proteinExistence type="inferred from homology"/>
<dbReference type="GO" id="GO:0009132">
    <property type="term" value="P:nucleoside diphosphate metabolic process"/>
    <property type="evidence" value="ECO:0007669"/>
    <property type="project" value="InterPro"/>
</dbReference>
<dbReference type="InterPro" id="IPR045121">
    <property type="entry name" value="CoAse"/>
</dbReference>
<organism evidence="9 10">
    <name type="scientific">Rheinheimera mesophila</name>
    <dbReference type="NCBI Taxonomy" id="1547515"/>
    <lineage>
        <taxon>Bacteria</taxon>
        <taxon>Pseudomonadati</taxon>
        <taxon>Pseudomonadota</taxon>
        <taxon>Gammaproteobacteria</taxon>
        <taxon>Chromatiales</taxon>
        <taxon>Chromatiaceae</taxon>
        <taxon>Rheinheimera</taxon>
    </lineage>
</organism>
<dbReference type="PROSITE" id="PS51462">
    <property type="entry name" value="NUDIX"/>
    <property type="match status" value="1"/>
</dbReference>
<comment type="caution">
    <text evidence="9">The sequence shown here is derived from an EMBL/GenBank/DDBJ whole genome shotgun (WGS) entry which is preliminary data.</text>
</comment>
<dbReference type="GO" id="GO:0000287">
    <property type="term" value="F:magnesium ion binding"/>
    <property type="evidence" value="ECO:0007669"/>
    <property type="project" value="InterPro"/>
</dbReference>
<accession>A0A3P3QD16</accession>
<keyword evidence="10" id="KW-1185">Reference proteome</keyword>
<evidence type="ECO:0000313" key="9">
    <source>
        <dbReference type="EMBL" id="RRJ19011.1"/>
    </source>
</evidence>
<keyword evidence="4" id="KW-0479">Metal-binding</keyword>
<gene>
    <name evidence="9" type="ORF">EIK76_15815</name>
</gene>
<dbReference type="InterPro" id="IPR000059">
    <property type="entry name" value="NUDIX_hydrolase_NudL_CS"/>
</dbReference>
<dbReference type="PANTHER" id="PTHR12992">
    <property type="entry name" value="NUDIX HYDROLASE"/>
    <property type="match status" value="1"/>
</dbReference>
<evidence type="ECO:0000256" key="7">
    <source>
        <dbReference type="ARBA" id="ARBA00023211"/>
    </source>
</evidence>
<dbReference type="CDD" id="cd03426">
    <property type="entry name" value="NUDIX_CoAse_Nudt7"/>
    <property type="match status" value="1"/>
</dbReference>
<dbReference type="PROSITE" id="PS01293">
    <property type="entry name" value="NUDIX_COA"/>
    <property type="match status" value="1"/>
</dbReference>
<dbReference type="EMBL" id="RRCF01000005">
    <property type="protein sequence ID" value="RRJ19011.1"/>
    <property type="molecule type" value="Genomic_DNA"/>
</dbReference>
<evidence type="ECO:0000256" key="6">
    <source>
        <dbReference type="ARBA" id="ARBA00022842"/>
    </source>
</evidence>
<evidence type="ECO:0000259" key="8">
    <source>
        <dbReference type="PROSITE" id="PS51462"/>
    </source>
</evidence>
<dbReference type="Proteomes" id="UP000276260">
    <property type="component" value="Unassembled WGS sequence"/>
</dbReference>
<dbReference type="RefSeq" id="WP_046519223.1">
    <property type="nucleotide sequence ID" value="NZ_LAVS01000009.1"/>
</dbReference>
<dbReference type="Pfam" id="PF00293">
    <property type="entry name" value="NUDIX"/>
    <property type="match status" value="1"/>
</dbReference>
<dbReference type="InterPro" id="IPR000086">
    <property type="entry name" value="NUDIX_hydrolase_dom"/>
</dbReference>
<comment type="cofactor">
    <cofactor evidence="1">
        <name>Mn(2+)</name>
        <dbReference type="ChEBI" id="CHEBI:29035"/>
    </cofactor>
</comment>
<dbReference type="PANTHER" id="PTHR12992:SF11">
    <property type="entry name" value="MITOCHONDRIAL COENZYME A DIPHOSPHATASE NUDT8"/>
    <property type="match status" value="1"/>
</dbReference>
<evidence type="ECO:0000256" key="2">
    <source>
        <dbReference type="ARBA" id="ARBA00001946"/>
    </source>
</evidence>
<comment type="similarity">
    <text evidence="3">Belongs to the Nudix hydrolase family. PCD1 subfamily.</text>
</comment>
<evidence type="ECO:0000313" key="10">
    <source>
        <dbReference type="Proteomes" id="UP000276260"/>
    </source>
</evidence>
<dbReference type="OrthoDB" id="9802805at2"/>
<protein>
    <submittedName>
        <fullName evidence="9">CoA pyrophosphatase</fullName>
    </submittedName>
</protein>
<evidence type="ECO:0000256" key="1">
    <source>
        <dbReference type="ARBA" id="ARBA00001936"/>
    </source>
</evidence>
<sequence length="194" mass="21751">MNRQQFLQSFILQPARPAALLQIKQSKAAAVLIVLRDYQGELQLLLTKRSSELRHHPGQISFPGGKIEAHEQSHQAALRETFEETGIAPEQLDLIGQLPGYATGTGFFIQPWIALLTCDVELKLQSSEVESAFWLPLSFVIDPQNTHSEHFAMHGQSHLVHFIPYGPHLIWGATAAILYSLKQQLVFHQSPQSL</sequence>
<dbReference type="AlphaFoldDB" id="A0A3P3QD16"/>
<dbReference type="InterPro" id="IPR020084">
    <property type="entry name" value="NUDIX_hydrolase_CS"/>
</dbReference>